<evidence type="ECO:0000256" key="1">
    <source>
        <dbReference type="SAM" id="MobiDB-lite"/>
    </source>
</evidence>
<proteinExistence type="predicted"/>
<protein>
    <submittedName>
        <fullName evidence="2">Protein FAR1-RELATED SEQUENCE</fullName>
    </submittedName>
</protein>
<dbReference type="AlphaFoldDB" id="A0ABD1Q7D5"/>
<sequence length="186" mass="21437">MQQVYTIVKFNEVQIELIEMMFCDVLSWEDEFGGMRYVVREDVVVNESKFTVSYVKDQCQIVHLEKVEKRCAKAYTRVKINYFGWVSTPAQVRYDQLFKTFGKVANLVVDDDFCTQELMEFLENHMTCGSNFLSQNSVQLASDSREVEITQMVSILDPTCKKTKGAPRKISKTGPLEKNTKKTKVG</sequence>
<name>A0ABD1Q7D5_9LAMI</name>
<feature type="region of interest" description="Disordered" evidence="1">
    <location>
        <begin position="164"/>
        <end position="186"/>
    </location>
</feature>
<dbReference type="Proteomes" id="UP001604336">
    <property type="component" value="Unassembled WGS sequence"/>
</dbReference>
<accession>A0ABD1Q7D5</accession>
<keyword evidence="3" id="KW-1185">Reference proteome</keyword>
<comment type="caution">
    <text evidence="2">The sequence shown here is derived from an EMBL/GenBank/DDBJ whole genome shotgun (WGS) entry which is preliminary data.</text>
</comment>
<gene>
    <name evidence="2" type="ORF">Adt_39915</name>
</gene>
<organism evidence="2 3">
    <name type="scientific">Abeliophyllum distichum</name>
    <dbReference type="NCBI Taxonomy" id="126358"/>
    <lineage>
        <taxon>Eukaryota</taxon>
        <taxon>Viridiplantae</taxon>
        <taxon>Streptophyta</taxon>
        <taxon>Embryophyta</taxon>
        <taxon>Tracheophyta</taxon>
        <taxon>Spermatophyta</taxon>
        <taxon>Magnoliopsida</taxon>
        <taxon>eudicotyledons</taxon>
        <taxon>Gunneridae</taxon>
        <taxon>Pentapetalae</taxon>
        <taxon>asterids</taxon>
        <taxon>lamiids</taxon>
        <taxon>Lamiales</taxon>
        <taxon>Oleaceae</taxon>
        <taxon>Forsythieae</taxon>
        <taxon>Abeliophyllum</taxon>
    </lineage>
</organism>
<evidence type="ECO:0000313" key="3">
    <source>
        <dbReference type="Proteomes" id="UP001604336"/>
    </source>
</evidence>
<reference evidence="3" key="1">
    <citation type="submission" date="2024-07" db="EMBL/GenBank/DDBJ databases">
        <title>Two chromosome-level genome assemblies of Korean endemic species Abeliophyllum distichum and Forsythia ovata (Oleaceae).</title>
        <authorList>
            <person name="Jang H."/>
        </authorList>
    </citation>
    <scope>NUCLEOTIDE SEQUENCE [LARGE SCALE GENOMIC DNA]</scope>
</reference>
<dbReference type="EMBL" id="JBFOLK010000012">
    <property type="protein sequence ID" value="KAL2471779.1"/>
    <property type="molecule type" value="Genomic_DNA"/>
</dbReference>
<evidence type="ECO:0000313" key="2">
    <source>
        <dbReference type="EMBL" id="KAL2471779.1"/>
    </source>
</evidence>